<gene>
    <name evidence="1" type="ORF">SSP24_08480</name>
</gene>
<dbReference type="OrthoDB" id="3193269at2"/>
<dbReference type="Proteomes" id="UP000317881">
    <property type="component" value="Unassembled WGS sequence"/>
</dbReference>
<dbReference type="EMBL" id="BJND01000006">
    <property type="protein sequence ID" value="GEC03193.1"/>
    <property type="molecule type" value="Genomic_DNA"/>
</dbReference>
<accession>A0A4Y3VA04</accession>
<evidence type="ECO:0000313" key="1">
    <source>
        <dbReference type="EMBL" id="GEC03193.1"/>
    </source>
</evidence>
<dbReference type="AlphaFoldDB" id="A0A4Y3VA04"/>
<proteinExistence type="predicted"/>
<comment type="caution">
    <text evidence="1">The sequence shown here is derived from an EMBL/GenBank/DDBJ whole genome shotgun (WGS) entry which is preliminary data.</text>
</comment>
<keyword evidence="2" id="KW-1185">Reference proteome</keyword>
<organism evidence="1 2">
    <name type="scientific">Streptomyces spinoverrucosus</name>
    <dbReference type="NCBI Taxonomy" id="284043"/>
    <lineage>
        <taxon>Bacteria</taxon>
        <taxon>Bacillati</taxon>
        <taxon>Actinomycetota</taxon>
        <taxon>Actinomycetes</taxon>
        <taxon>Kitasatosporales</taxon>
        <taxon>Streptomycetaceae</taxon>
        <taxon>Streptomyces</taxon>
    </lineage>
</organism>
<name>A0A4Y3VA04_9ACTN</name>
<reference evidence="1 2" key="1">
    <citation type="submission" date="2019-06" db="EMBL/GenBank/DDBJ databases">
        <title>Whole genome shotgun sequence of Streptomyces spinoverrucosus NBRC 14228.</title>
        <authorList>
            <person name="Hosoyama A."/>
            <person name="Uohara A."/>
            <person name="Ohji S."/>
            <person name="Ichikawa N."/>
        </authorList>
    </citation>
    <scope>NUCLEOTIDE SEQUENCE [LARGE SCALE GENOMIC DNA]</scope>
    <source>
        <strain evidence="1 2">NBRC 14228</strain>
    </source>
</reference>
<protein>
    <submittedName>
        <fullName evidence="1">Uncharacterized protein</fullName>
    </submittedName>
</protein>
<sequence>MGIGEGRDGLRETGLHGCRPGASELRSWERSIPALSAALNDAGLGDVEVMLKYALPLNSKRVRTLLRTLREGAQRSTTLAQTAEPYCI</sequence>
<dbReference type="RefSeq" id="WP_141307405.1">
    <property type="nucleotide sequence ID" value="NZ_BJND01000006.1"/>
</dbReference>
<evidence type="ECO:0000313" key="2">
    <source>
        <dbReference type="Proteomes" id="UP000317881"/>
    </source>
</evidence>